<evidence type="ECO:0000256" key="1">
    <source>
        <dbReference type="SAM" id="Phobius"/>
    </source>
</evidence>
<dbReference type="Proteomes" id="UP000773462">
    <property type="component" value="Unassembled WGS sequence"/>
</dbReference>
<gene>
    <name evidence="2" type="ORF">J2Z70_003266</name>
</gene>
<dbReference type="RefSeq" id="WP_155991586.1">
    <property type="nucleotide sequence ID" value="NZ_JAGGLV010000010.1"/>
</dbReference>
<evidence type="ECO:0000313" key="3">
    <source>
        <dbReference type="Proteomes" id="UP000773462"/>
    </source>
</evidence>
<keyword evidence="1" id="KW-1133">Transmembrane helix</keyword>
<feature type="transmembrane region" description="Helical" evidence="1">
    <location>
        <begin position="27"/>
        <end position="49"/>
    </location>
</feature>
<comment type="caution">
    <text evidence="2">The sequence shown here is derived from an EMBL/GenBank/DDBJ whole genome shotgun (WGS) entry which is preliminary data.</text>
</comment>
<sequence length="51" mass="5800">MEQEELRLPLAQEGMTRPTEGNIATGLVWGVLISIPLWISLIGWMMGIWNF</sequence>
<keyword evidence="1" id="KW-0472">Membrane</keyword>
<keyword evidence="3" id="KW-1185">Reference proteome</keyword>
<proteinExistence type="predicted"/>
<name>A0ABS4NST7_9BACL</name>
<protein>
    <submittedName>
        <fullName evidence="2">Uncharacterized protein</fullName>
    </submittedName>
</protein>
<evidence type="ECO:0000313" key="2">
    <source>
        <dbReference type="EMBL" id="MBP2113107.1"/>
    </source>
</evidence>
<accession>A0ABS4NST7</accession>
<organism evidence="2 3">
    <name type="scientific">Paenibacillus silagei</name>
    <dbReference type="NCBI Taxonomy" id="1670801"/>
    <lineage>
        <taxon>Bacteria</taxon>
        <taxon>Bacillati</taxon>
        <taxon>Bacillota</taxon>
        <taxon>Bacilli</taxon>
        <taxon>Bacillales</taxon>
        <taxon>Paenibacillaceae</taxon>
        <taxon>Paenibacillus</taxon>
    </lineage>
</organism>
<dbReference type="EMBL" id="JAGGLV010000010">
    <property type="protein sequence ID" value="MBP2113107.1"/>
    <property type="molecule type" value="Genomic_DNA"/>
</dbReference>
<reference evidence="2 3" key="1">
    <citation type="submission" date="2021-03" db="EMBL/GenBank/DDBJ databases">
        <title>Genomic Encyclopedia of Type Strains, Phase IV (KMG-IV): sequencing the most valuable type-strain genomes for metagenomic binning, comparative biology and taxonomic classification.</title>
        <authorList>
            <person name="Goeker M."/>
        </authorList>
    </citation>
    <scope>NUCLEOTIDE SEQUENCE [LARGE SCALE GENOMIC DNA]</scope>
    <source>
        <strain evidence="2 3">DSM 101953</strain>
    </source>
</reference>
<keyword evidence="1" id="KW-0812">Transmembrane</keyword>